<evidence type="ECO:0000256" key="4">
    <source>
        <dbReference type="ARBA" id="ARBA00022777"/>
    </source>
</evidence>
<dbReference type="Gene3D" id="3.40.1190.20">
    <property type="match status" value="1"/>
</dbReference>
<dbReference type="PANTHER" id="PTHR43085:SF1">
    <property type="entry name" value="PSEUDOURIDINE KINASE-RELATED"/>
    <property type="match status" value="1"/>
</dbReference>
<evidence type="ECO:0000256" key="5">
    <source>
        <dbReference type="ARBA" id="ARBA00022840"/>
    </source>
</evidence>
<dbReference type="Proteomes" id="UP001180825">
    <property type="component" value="Unassembled WGS sequence"/>
</dbReference>
<dbReference type="EMBL" id="JAVDXV010000007">
    <property type="protein sequence ID" value="MDR7334571.1"/>
    <property type="molecule type" value="Genomic_DNA"/>
</dbReference>
<dbReference type="GO" id="GO:0016301">
    <property type="term" value="F:kinase activity"/>
    <property type="evidence" value="ECO:0007669"/>
    <property type="project" value="UniProtKB-KW"/>
</dbReference>
<dbReference type="InterPro" id="IPR029056">
    <property type="entry name" value="Ribokinase-like"/>
</dbReference>
<dbReference type="SUPFAM" id="SSF53613">
    <property type="entry name" value="Ribokinase-like"/>
    <property type="match status" value="1"/>
</dbReference>
<proteinExistence type="inferred from homology"/>
<keyword evidence="4 7" id="KW-0418">Kinase</keyword>
<evidence type="ECO:0000256" key="1">
    <source>
        <dbReference type="ARBA" id="ARBA00010688"/>
    </source>
</evidence>
<keyword evidence="8" id="KW-1185">Reference proteome</keyword>
<evidence type="ECO:0000256" key="2">
    <source>
        <dbReference type="ARBA" id="ARBA00022679"/>
    </source>
</evidence>
<dbReference type="Pfam" id="PF00294">
    <property type="entry name" value="PfkB"/>
    <property type="match status" value="1"/>
</dbReference>
<keyword evidence="5" id="KW-0067">ATP-binding</keyword>
<dbReference type="InterPro" id="IPR050306">
    <property type="entry name" value="PfkB_Carbo_kinase"/>
</dbReference>
<evidence type="ECO:0000313" key="7">
    <source>
        <dbReference type="EMBL" id="MDR7334571.1"/>
    </source>
</evidence>
<comment type="similarity">
    <text evidence="1">Belongs to the carbohydrate kinase PfkB family.</text>
</comment>
<evidence type="ECO:0000256" key="3">
    <source>
        <dbReference type="ARBA" id="ARBA00022741"/>
    </source>
</evidence>
<gene>
    <name evidence="7" type="ORF">J2X21_003727</name>
</gene>
<keyword evidence="3" id="KW-0547">Nucleotide-binding</keyword>
<accession>A0ABU2ABK0</accession>
<protein>
    <submittedName>
        <fullName evidence="7">Sugar/nucleoside kinase (Ribokinase family)</fullName>
    </submittedName>
</protein>
<evidence type="ECO:0000259" key="6">
    <source>
        <dbReference type="Pfam" id="PF00294"/>
    </source>
</evidence>
<comment type="caution">
    <text evidence="7">The sequence shown here is derived from an EMBL/GenBank/DDBJ whole genome shotgun (WGS) entry which is preliminary data.</text>
</comment>
<dbReference type="InterPro" id="IPR002173">
    <property type="entry name" value="Carboh/pur_kinase_PfkB_CS"/>
</dbReference>
<feature type="domain" description="Carbohydrate kinase PfkB" evidence="6">
    <location>
        <begin position="20"/>
        <end position="125"/>
    </location>
</feature>
<dbReference type="PROSITE" id="PS00584">
    <property type="entry name" value="PFKB_KINASES_2"/>
    <property type="match status" value="1"/>
</dbReference>
<name>A0ABU2ABK0_9BURK</name>
<dbReference type="InterPro" id="IPR011611">
    <property type="entry name" value="PfkB_dom"/>
</dbReference>
<keyword evidence="2" id="KW-0808">Transferase</keyword>
<evidence type="ECO:0000313" key="8">
    <source>
        <dbReference type="Proteomes" id="UP001180825"/>
    </source>
</evidence>
<reference evidence="7 8" key="1">
    <citation type="submission" date="2023-07" db="EMBL/GenBank/DDBJ databases">
        <title>Sorghum-associated microbial communities from plants grown in Nebraska, USA.</title>
        <authorList>
            <person name="Schachtman D."/>
        </authorList>
    </citation>
    <scope>NUCLEOTIDE SEQUENCE [LARGE SCALE GENOMIC DNA]</scope>
    <source>
        <strain evidence="7 8">BE316</strain>
    </source>
</reference>
<dbReference type="PANTHER" id="PTHR43085">
    <property type="entry name" value="HEXOKINASE FAMILY MEMBER"/>
    <property type="match status" value="1"/>
</dbReference>
<organism evidence="7 8">
    <name type="scientific">Roseateles asaccharophilus</name>
    <dbReference type="NCBI Taxonomy" id="582607"/>
    <lineage>
        <taxon>Bacteria</taxon>
        <taxon>Pseudomonadati</taxon>
        <taxon>Pseudomonadota</taxon>
        <taxon>Betaproteobacteria</taxon>
        <taxon>Burkholderiales</taxon>
        <taxon>Sphaerotilaceae</taxon>
        <taxon>Roseateles</taxon>
    </lineage>
</organism>
<sequence length="139" mass="14746">MAKQPGVSAATDAHPLWKLSDEDLAGLFRTTNLASAFEQLRSWQPEAMVLYTRGADVASLHIGDRQWSEPALRVNVVDTVGAGDASIAALLFSLMRRGELPPHEHLRFALAGGAAACVTAGATPPSLQTIENLLATQSL</sequence>